<feature type="active site" description="For autocatalytic cleavage activity" evidence="12">
    <location>
        <position position="160"/>
    </location>
</feature>
<dbReference type="CDD" id="cd00090">
    <property type="entry name" value="HTH_ARSR"/>
    <property type="match status" value="1"/>
</dbReference>
<organism evidence="16 17">
    <name type="scientific">Youngiibacter multivorans</name>
    <dbReference type="NCBI Taxonomy" id="937251"/>
    <lineage>
        <taxon>Bacteria</taxon>
        <taxon>Bacillati</taxon>
        <taxon>Bacillota</taxon>
        <taxon>Clostridia</taxon>
        <taxon>Eubacteriales</taxon>
        <taxon>Clostridiaceae</taxon>
        <taxon>Youngiibacter</taxon>
    </lineage>
</organism>
<evidence type="ECO:0000256" key="9">
    <source>
        <dbReference type="ARBA" id="ARBA00023163"/>
    </source>
</evidence>
<dbReference type="RefSeq" id="WP_209458963.1">
    <property type="nucleotide sequence ID" value="NZ_JAGGKC010000008.1"/>
</dbReference>
<keyword evidence="4 12" id="KW-0227">DNA damage</keyword>
<keyword evidence="3 12" id="KW-0235">DNA replication</keyword>
<keyword evidence="17" id="KW-1185">Reference proteome</keyword>
<evidence type="ECO:0000256" key="8">
    <source>
        <dbReference type="ARBA" id="ARBA00023125"/>
    </source>
</evidence>
<feature type="active site" description="For autocatalytic cleavage activity" evidence="12">
    <location>
        <position position="123"/>
    </location>
</feature>
<keyword evidence="6 12" id="KW-0068">Autocatalytic cleavage</keyword>
<dbReference type="NCBIfam" id="TIGR00498">
    <property type="entry name" value="lexA"/>
    <property type="match status" value="1"/>
</dbReference>
<dbReference type="InterPro" id="IPR006199">
    <property type="entry name" value="LexA_DNA-bd_dom"/>
</dbReference>
<proteinExistence type="inferred from homology"/>
<evidence type="ECO:0000313" key="17">
    <source>
        <dbReference type="Proteomes" id="UP001519271"/>
    </source>
</evidence>
<gene>
    <name evidence="12" type="primary">lexA</name>
    <name evidence="16" type="ORF">J2Z34_001216</name>
</gene>
<comment type="caution">
    <text evidence="16">The sequence shown here is derived from an EMBL/GenBank/DDBJ whole genome shotgun (WGS) entry which is preliminary data.</text>
</comment>
<name>A0ABS4G2I1_9CLOT</name>
<dbReference type="CDD" id="cd06529">
    <property type="entry name" value="S24_LexA-like"/>
    <property type="match status" value="1"/>
</dbReference>
<dbReference type="Gene3D" id="2.10.109.10">
    <property type="entry name" value="Umud Fragment, subunit A"/>
    <property type="match status" value="1"/>
</dbReference>
<evidence type="ECO:0000256" key="10">
    <source>
        <dbReference type="ARBA" id="ARBA00023204"/>
    </source>
</evidence>
<dbReference type="Gene3D" id="1.10.10.10">
    <property type="entry name" value="Winged helix-like DNA-binding domain superfamily/Winged helix DNA-binding domain"/>
    <property type="match status" value="1"/>
</dbReference>
<comment type="subunit">
    <text evidence="12">Homodimer.</text>
</comment>
<dbReference type="InterPro" id="IPR006200">
    <property type="entry name" value="LexA"/>
</dbReference>
<evidence type="ECO:0000256" key="7">
    <source>
        <dbReference type="ARBA" id="ARBA00023015"/>
    </source>
</evidence>
<evidence type="ECO:0000259" key="14">
    <source>
        <dbReference type="Pfam" id="PF00717"/>
    </source>
</evidence>
<dbReference type="Proteomes" id="UP001519271">
    <property type="component" value="Unassembled WGS sequence"/>
</dbReference>
<keyword evidence="10 12" id="KW-0234">DNA repair</keyword>
<dbReference type="Pfam" id="PF00717">
    <property type="entry name" value="Peptidase_S24"/>
    <property type="match status" value="1"/>
</dbReference>
<evidence type="ECO:0000256" key="6">
    <source>
        <dbReference type="ARBA" id="ARBA00022813"/>
    </source>
</evidence>
<evidence type="ECO:0000256" key="12">
    <source>
        <dbReference type="HAMAP-Rule" id="MF_00015"/>
    </source>
</evidence>
<dbReference type="InterPro" id="IPR015927">
    <property type="entry name" value="Peptidase_S24_S26A/B/C"/>
</dbReference>
<dbReference type="PANTHER" id="PTHR33516:SF2">
    <property type="entry name" value="LEXA REPRESSOR-RELATED"/>
    <property type="match status" value="1"/>
</dbReference>
<dbReference type="GO" id="GO:0004252">
    <property type="term" value="F:serine-type endopeptidase activity"/>
    <property type="evidence" value="ECO:0007669"/>
    <property type="project" value="UniProtKB-EC"/>
</dbReference>
<feature type="domain" description="LexA repressor DNA-binding" evidence="15">
    <location>
        <begin position="7"/>
        <end position="64"/>
    </location>
</feature>
<comment type="catalytic activity">
    <reaction evidence="12">
        <text>Hydrolysis of Ala-|-Gly bond in repressor LexA.</text>
        <dbReference type="EC" id="3.4.21.88"/>
    </reaction>
</comment>
<reference evidence="16 17" key="1">
    <citation type="submission" date="2021-03" db="EMBL/GenBank/DDBJ databases">
        <title>Genomic Encyclopedia of Type Strains, Phase IV (KMG-IV): sequencing the most valuable type-strain genomes for metagenomic binning, comparative biology and taxonomic classification.</title>
        <authorList>
            <person name="Goeker M."/>
        </authorList>
    </citation>
    <scope>NUCLEOTIDE SEQUENCE [LARGE SCALE GENOMIC DNA]</scope>
    <source>
        <strain evidence="16 17">DSM 6139</strain>
    </source>
</reference>
<dbReference type="PANTHER" id="PTHR33516">
    <property type="entry name" value="LEXA REPRESSOR"/>
    <property type="match status" value="1"/>
</dbReference>
<feature type="DNA-binding region" description="H-T-H motif" evidence="12">
    <location>
        <begin position="27"/>
        <end position="47"/>
    </location>
</feature>
<evidence type="ECO:0000313" key="16">
    <source>
        <dbReference type="EMBL" id="MBP1918736.1"/>
    </source>
</evidence>
<protein>
    <recommendedName>
        <fullName evidence="12">LexA repressor</fullName>
        <ecNumber evidence="12">3.4.21.88</ecNumber>
    </recommendedName>
</protein>
<keyword evidence="8 12" id="KW-0238">DNA-binding</keyword>
<dbReference type="SUPFAM" id="SSF46785">
    <property type="entry name" value="Winged helix' DNA-binding domain"/>
    <property type="match status" value="1"/>
</dbReference>
<keyword evidence="5 12" id="KW-0378">Hydrolase</keyword>
<keyword evidence="9 12" id="KW-0804">Transcription</keyword>
<dbReference type="SUPFAM" id="SSF51306">
    <property type="entry name" value="LexA/Signal peptidase"/>
    <property type="match status" value="1"/>
</dbReference>
<accession>A0ABS4G2I1</accession>
<dbReference type="PRINTS" id="PR00726">
    <property type="entry name" value="LEXASERPTASE"/>
</dbReference>
<dbReference type="HAMAP" id="MF_00015">
    <property type="entry name" value="LexA"/>
    <property type="match status" value="1"/>
</dbReference>
<comment type="similarity">
    <text evidence="1 12 13">Belongs to the peptidase S24 family.</text>
</comment>
<evidence type="ECO:0000256" key="3">
    <source>
        <dbReference type="ARBA" id="ARBA00022705"/>
    </source>
</evidence>
<evidence type="ECO:0000256" key="5">
    <source>
        <dbReference type="ARBA" id="ARBA00022801"/>
    </source>
</evidence>
<dbReference type="InterPro" id="IPR036286">
    <property type="entry name" value="LexA/Signal_pep-like_sf"/>
</dbReference>
<evidence type="ECO:0000256" key="1">
    <source>
        <dbReference type="ARBA" id="ARBA00007484"/>
    </source>
</evidence>
<evidence type="ECO:0000259" key="15">
    <source>
        <dbReference type="Pfam" id="PF01726"/>
    </source>
</evidence>
<comment type="function">
    <text evidence="12">Represses a number of genes involved in the response to DNA damage (SOS response), including recA and lexA. In the presence of single-stranded DNA, RecA interacts with LexA causing an autocatalytic cleavage which disrupts the DNA-binding part of LexA, leading to derepression of the SOS regulon and eventually DNA repair.</text>
</comment>
<dbReference type="InterPro" id="IPR050077">
    <property type="entry name" value="LexA_repressor"/>
</dbReference>
<dbReference type="InterPro" id="IPR039418">
    <property type="entry name" value="LexA-like"/>
</dbReference>
<feature type="site" description="Cleavage; by autolysis" evidence="12">
    <location>
        <begin position="87"/>
        <end position="88"/>
    </location>
</feature>
<evidence type="ECO:0000256" key="4">
    <source>
        <dbReference type="ARBA" id="ARBA00022763"/>
    </source>
</evidence>
<evidence type="ECO:0000256" key="13">
    <source>
        <dbReference type="RuleBase" id="RU003991"/>
    </source>
</evidence>
<dbReference type="Pfam" id="PF01726">
    <property type="entry name" value="LexA_DNA_bind"/>
    <property type="match status" value="1"/>
</dbReference>
<dbReference type="InterPro" id="IPR036390">
    <property type="entry name" value="WH_DNA-bd_sf"/>
</dbReference>
<evidence type="ECO:0000256" key="11">
    <source>
        <dbReference type="ARBA" id="ARBA00023236"/>
    </source>
</evidence>
<sequence>MAQKETRKKVYEYVLAFTEEKGYPPSVREIAAAVDLKSTSSVHNHLQKLERDGLLKRDPTKPRALEIAELGSRAEMLNIPILGKVTAGVPILAVENIDDYFHMPMNFVKHDNDLFILKVIGTSMIEAGINNGDLAIVEKVNSASNGDIVVAMIENEATIKRFFKEKGHIRLQPENSTMEPIIVPSCDILGKLVGLYRKF</sequence>
<keyword evidence="7 12" id="KW-0805">Transcription regulation</keyword>
<dbReference type="InterPro" id="IPR011991">
    <property type="entry name" value="ArsR-like_HTH"/>
</dbReference>
<dbReference type="InterPro" id="IPR006197">
    <property type="entry name" value="Peptidase_S24_LexA"/>
</dbReference>
<dbReference type="InterPro" id="IPR036388">
    <property type="entry name" value="WH-like_DNA-bd_sf"/>
</dbReference>
<evidence type="ECO:0000256" key="2">
    <source>
        <dbReference type="ARBA" id="ARBA00022491"/>
    </source>
</evidence>
<dbReference type="EMBL" id="JAGGKC010000008">
    <property type="protein sequence ID" value="MBP1918736.1"/>
    <property type="molecule type" value="Genomic_DNA"/>
</dbReference>
<keyword evidence="11 12" id="KW-0742">SOS response</keyword>
<keyword evidence="2 12" id="KW-0678">Repressor</keyword>
<dbReference type="EC" id="3.4.21.88" evidence="12"/>
<feature type="domain" description="Peptidase S24/S26A/S26B/S26C" evidence="14">
    <location>
        <begin position="80"/>
        <end position="193"/>
    </location>
</feature>